<feature type="non-terminal residue" evidence="5">
    <location>
        <position position="1"/>
    </location>
</feature>
<organism evidence="5 6">
    <name type="scientific">Pristionchus mayeri</name>
    <dbReference type="NCBI Taxonomy" id="1317129"/>
    <lineage>
        <taxon>Eukaryota</taxon>
        <taxon>Metazoa</taxon>
        <taxon>Ecdysozoa</taxon>
        <taxon>Nematoda</taxon>
        <taxon>Chromadorea</taxon>
        <taxon>Rhabditida</taxon>
        <taxon>Rhabditina</taxon>
        <taxon>Diplogasteromorpha</taxon>
        <taxon>Diplogasteroidea</taxon>
        <taxon>Neodiplogasteridae</taxon>
        <taxon>Pristionchus</taxon>
    </lineage>
</organism>
<evidence type="ECO:0000256" key="2">
    <source>
        <dbReference type="ARBA" id="ARBA00023163"/>
    </source>
</evidence>
<sequence length="264" mass="30152">CAPSTSAPTPVIDRIRNGYNVMTRLRKLSELSIRPSELSTHPSAIDDNTFQIIPATHGMKLRTRKILMSALFDFASIAFPEFESLKGEEKWCLISGCCERIHALESSYRASKMYPDDETVFISYTTTLGPSSYEFYVSDTPLQFCDEHTKEELKKNINGNMLNIKKAWQRVNPTEEEFLIMLALSFWSADPRASPNDEDVITRLASVYRSVIMQDLHAHYRGRGLGDYATRIGEVFCLFTDNESLQCEESENYSLLYLHSEQSK</sequence>
<evidence type="ECO:0000313" key="6">
    <source>
        <dbReference type="Proteomes" id="UP001328107"/>
    </source>
</evidence>
<dbReference type="GO" id="GO:0005634">
    <property type="term" value="C:nucleus"/>
    <property type="evidence" value="ECO:0007669"/>
    <property type="project" value="TreeGrafter"/>
</dbReference>
<dbReference type="SUPFAM" id="SSF48508">
    <property type="entry name" value="Nuclear receptor ligand-binding domain"/>
    <property type="match status" value="1"/>
</dbReference>
<gene>
    <name evidence="5" type="ORF">PMAYCL1PPCAC_22034</name>
</gene>
<keyword evidence="6" id="KW-1185">Reference proteome</keyword>
<keyword evidence="1" id="KW-0805">Transcription regulation</keyword>
<accession>A0AAN5I538</accession>
<dbReference type="InterPro" id="IPR035500">
    <property type="entry name" value="NHR-like_dom_sf"/>
</dbReference>
<dbReference type="AlphaFoldDB" id="A0AAN5I538"/>
<protein>
    <recommendedName>
        <fullName evidence="4">NR LBD domain-containing protein</fullName>
    </recommendedName>
</protein>
<evidence type="ECO:0000256" key="1">
    <source>
        <dbReference type="ARBA" id="ARBA00023015"/>
    </source>
</evidence>
<dbReference type="Proteomes" id="UP001328107">
    <property type="component" value="Unassembled WGS sequence"/>
</dbReference>
<proteinExistence type="predicted"/>
<dbReference type="Gene3D" id="1.10.565.10">
    <property type="entry name" value="Retinoid X Receptor"/>
    <property type="match status" value="1"/>
</dbReference>
<feature type="domain" description="NR LBD" evidence="4">
    <location>
        <begin position="17"/>
        <end position="264"/>
    </location>
</feature>
<dbReference type="EMBL" id="BTRK01000005">
    <property type="protein sequence ID" value="GMR51839.1"/>
    <property type="molecule type" value="Genomic_DNA"/>
</dbReference>
<dbReference type="Pfam" id="PF00104">
    <property type="entry name" value="Hormone_recep"/>
    <property type="match status" value="1"/>
</dbReference>
<dbReference type="PANTHER" id="PTHR46011:SF6">
    <property type="entry name" value="HIGH ZINC ACTIVATED NUCLEAR RECEPTOR PROTEIN"/>
    <property type="match status" value="1"/>
</dbReference>
<keyword evidence="2" id="KW-0804">Transcription</keyword>
<name>A0AAN5I538_9BILA</name>
<dbReference type="SMART" id="SM00430">
    <property type="entry name" value="HOLI"/>
    <property type="match status" value="1"/>
</dbReference>
<dbReference type="GO" id="GO:0003700">
    <property type="term" value="F:DNA-binding transcription factor activity"/>
    <property type="evidence" value="ECO:0007669"/>
    <property type="project" value="TreeGrafter"/>
</dbReference>
<dbReference type="InterPro" id="IPR000536">
    <property type="entry name" value="Nucl_hrmn_rcpt_lig-bd"/>
</dbReference>
<dbReference type="PROSITE" id="PS51843">
    <property type="entry name" value="NR_LBD"/>
    <property type="match status" value="1"/>
</dbReference>
<evidence type="ECO:0000259" key="4">
    <source>
        <dbReference type="PROSITE" id="PS51843"/>
    </source>
</evidence>
<evidence type="ECO:0000313" key="5">
    <source>
        <dbReference type="EMBL" id="GMR51839.1"/>
    </source>
</evidence>
<keyword evidence="3" id="KW-0675">Receptor</keyword>
<comment type="caution">
    <text evidence="5">The sequence shown here is derived from an EMBL/GenBank/DDBJ whole genome shotgun (WGS) entry which is preliminary data.</text>
</comment>
<evidence type="ECO:0000256" key="3">
    <source>
        <dbReference type="ARBA" id="ARBA00023170"/>
    </source>
</evidence>
<reference evidence="6" key="1">
    <citation type="submission" date="2022-10" db="EMBL/GenBank/DDBJ databases">
        <title>Genome assembly of Pristionchus species.</title>
        <authorList>
            <person name="Yoshida K."/>
            <person name="Sommer R.J."/>
        </authorList>
    </citation>
    <scope>NUCLEOTIDE SEQUENCE [LARGE SCALE GENOMIC DNA]</scope>
    <source>
        <strain evidence="6">RS5460</strain>
    </source>
</reference>
<dbReference type="PANTHER" id="PTHR46011">
    <property type="entry name" value="NUCLEAR HORMONE RECEPTOR FAMILY MEMBER NHR-86-RELATED"/>
    <property type="match status" value="1"/>
</dbReference>